<organism evidence="1 2">
    <name type="scientific">Gymnopilus junonius</name>
    <name type="common">Spectacular rustgill mushroom</name>
    <name type="synonym">Gymnopilus spectabilis subsp. junonius</name>
    <dbReference type="NCBI Taxonomy" id="109634"/>
    <lineage>
        <taxon>Eukaryota</taxon>
        <taxon>Fungi</taxon>
        <taxon>Dikarya</taxon>
        <taxon>Basidiomycota</taxon>
        <taxon>Agaricomycotina</taxon>
        <taxon>Agaricomycetes</taxon>
        <taxon>Agaricomycetidae</taxon>
        <taxon>Agaricales</taxon>
        <taxon>Agaricineae</taxon>
        <taxon>Hymenogastraceae</taxon>
        <taxon>Gymnopilus</taxon>
    </lineage>
</organism>
<evidence type="ECO:0000313" key="1">
    <source>
        <dbReference type="EMBL" id="KAF8889450.1"/>
    </source>
</evidence>
<sequence length="434" mass="49244">MTFPFILLKICKRWKTVALDSHWLWNNVFVPEYSPKEDNDSMCKFISTWLSLSGALPLDIVHRQPGRLSKGSNVKEAAPYAGQMLRLVLAHEQRLKLLELVIDDYLFNDLHPYLQKSAKILGGPVMGTNIVELTIELHDSFGSVQPQQVEDLFNWISSLPQLMELDLRDKDDTLTLKNVPFERLGNTLTLKRTAMSFDQVLDVIRRCVLVTNLILDIDEEGEDIDEVNPEDHYTLPNLCSIALEDVNGALVALTYLTLPNLMHLRISGLAEDPERCEVLQEFLERSECPLKILSIYDDELSPEDALEVFMLPAIRQIPEVIFTTNEGDAHAFILYMGRLKHKINAVNSAMSLTDTSPVGSQPGPVSVPPFMVGPDRTENEDEYPGSFWFGRKTLSKWGKENNLVSYQDSRFECSTFFLEKFGNAGVRQIDLHSK</sequence>
<accession>A0A9P5NGC8</accession>
<proteinExistence type="predicted"/>
<dbReference type="EMBL" id="JADNYJ010000080">
    <property type="protein sequence ID" value="KAF8889450.1"/>
    <property type="molecule type" value="Genomic_DNA"/>
</dbReference>
<keyword evidence="2" id="KW-1185">Reference proteome</keyword>
<comment type="caution">
    <text evidence="1">The sequence shown here is derived from an EMBL/GenBank/DDBJ whole genome shotgun (WGS) entry which is preliminary data.</text>
</comment>
<dbReference type="SUPFAM" id="SSF52047">
    <property type="entry name" value="RNI-like"/>
    <property type="match status" value="1"/>
</dbReference>
<dbReference type="AlphaFoldDB" id="A0A9P5NGC8"/>
<dbReference type="OrthoDB" id="3365698at2759"/>
<gene>
    <name evidence="1" type="ORF">CPB84DRAFT_1785611</name>
</gene>
<protein>
    <recommendedName>
        <fullName evidence="3">F-box domain-containing protein</fullName>
    </recommendedName>
</protein>
<name>A0A9P5NGC8_GYMJU</name>
<reference evidence="1" key="1">
    <citation type="submission" date="2020-11" db="EMBL/GenBank/DDBJ databases">
        <authorList>
            <consortium name="DOE Joint Genome Institute"/>
            <person name="Ahrendt S."/>
            <person name="Riley R."/>
            <person name="Andreopoulos W."/>
            <person name="LaButti K."/>
            <person name="Pangilinan J."/>
            <person name="Ruiz-duenas F.J."/>
            <person name="Barrasa J.M."/>
            <person name="Sanchez-Garcia M."/>
            <person name="Camarero S."/>
            <person name="Miyauchi S."/>
            <person name="Serrano A."/>
            <person name="Linde D."/>
            <person name="Babiker R."/>
            <person name="Drula E."/>
            <person name="Ayuso-Fernandez I."/>
            <person name="Pacheco R."/>
            <person name="Padilla G."/>
            <person name="Ferreira P."/>
            <person name="Barriuso J."/>
            <person name="Kellner H."/>
            <person name="Castanera R."/>
            <person name="Alfaro M."/>
            <person name="Ramirez L."/>
            <person name="Pisabarro A.G."/>
            <person name="Kuo A."/>
            <person name="Tritt A."/>
            <person name="Lipzen A."/>
            <person name="He G."/>
            <person name="Yan M."/>
            <person name="Ng V."/>
            <person name="Cullen D."/>
            <person name="Martin F."/>
            <person name="Rosso M.-N."/>
            <person name="Henrissat B."/>
            <person name="Hibbett D."/>
            <person name="Martinez A.T."/>
            <person name="Grigoriev I.V."/>
        </authorList>
    </citation>
    <scope>NUCLEOTIDE SEQUENCE</scope>
    <source>
        <strain evidence="1">AH 44721</strain>
    </source>
</reference>
<dbReference type="Proteomes" id="UP000724874">
    <property type="component" value="Unassembled WGS sequence"/>
</dbReference>
<evidence type="ECO:0008006" key="3">
    <source>
        <dbReference type="Google" id="ProtNLM"/>
    </source>
</evidence>
<evidence type="ECO:0000313" key="2">
    <source>
        <dbReference type="Proteomes" id="UP000724874"/>
    </source>
</evidence>